<name>A0A937I806_9GAMM</name>
<dbReference type="EMBL" id="JADHQA010000002">
    <property type="protein sequence ID" value="MBL6819720.1"/>
    <property type="molecule type" value="Genomic_DNA"/>
</dbReference>
<accession>A0A937I806</accession>
<dbReference type="AlphaFoldDB" id="A0A937I806"/>
<evidence type="ECO:0000313" key="1">
    <source>
        <dbReference type="EMBL" id="MBL6819720.1"/>
    </source>
</evidence>
<organism evidence="1 2">
    <name type="scientific">SAR86 cluster bacterium</name>
    <dbReference type="NCBI Taxonomy" id="2030880"/>
    <lineage>
        <taxon>Bacteria</taxon>
        <taxon>Pseudomonadati</taxon>
        <taxon>Pseudomonadota</taxon>
        <taxon>Gammaproteobacteria</taxon>
        <taxon>SAR86 cluster</taxon>
    </lineage>
</organism>
<gene>
    <name evidence="1" type="ORF">ISQ61_00545</name>
</gene>
<sequence>MRNIRQLFLLLLLLISNSFYSQSYGSLKSQNDVEKLLSWLQFFLLEEEDIALDYGSLSMRNGMLEIRDLSVVTDFIGPYDFDITKINSLDKLLAANQNTASENILSAKKIKINLGYLEKFLTFVMTRDKDMIKEFYKSDTYLLFDEIKISSDSLSATSELFPGNDYVSNRITSYLDTFSLDIASKAKGRLRSNMEVDFALGNDLSFNFSIDTAVDEELISAALTPAYFNMLLAAIQPLMYIANQIENFVLLTSESCADLYSRDNLDAWISVSNGQYCRSGLEFLESAFDDIEGFDNYEDLVDSFDEDLLYLNQPNTKIFETNVNVAWSERLFKDISLLSGGTIDAGLFTMKSLLAEKLTKSEFEQTLGFFLMDPEVSSLASGFSFDELYKVYSDYYFKLKSFANNPKGIGVSVKSKDGLDTEYLLYLAENPLLVMGLLNSIEVELLLNKRN</sequence>
<reference evidence="1" key="1">
    <citation type="submission" date="2020-10" db="EMBL/GenBank/DDBJ databases">
        <title>Microbiome of the Black Sea water column analyzed by genome centric metagenomics.</title>
        <authorList>
            <person name="Cabello-Yeves P.J."/>
            <person name="Callieri C."/>
            <person name="Picazo A."/>
            <person name="Mehrshad M."/>
            <person name="Haro-Moreno J.M."/>
            <person name="Roda-Garcia J."/>
            <person name="Dzembekova N."/>
            <person name="Slabakova V."/>
            <person name="Slabakova N."/>
            <person name="Moncheva S."/>
            <person name="Rodriguez-Valera F."/>
        </authorList>
    </citation>
    <scope>NUCLEOTIDE SEQUENCE</scope>
    <source>
        <strain evidence="1">BS307-5m-G47</strain>
    </source>
</reference>
<proteinExistence type="predicted"/>
<dbReference type="Proteomes" id="UP000704935">
    <property type="component" value="Unassembled WGS sequence"/>
</dbReference>
<evidence type="ECO:0000313" key="2">
    <source>
        <dbReference type="Proteomes" id="UP000704935"/>
    </source>
</evidence>
<protein>
    <submittedName>
        <fullName evidence="1">Uncharacterized protein</fullName>
    </submittedName>
</protein>
<comment type="caution">
    <text evidence="1">The sequence shown here is derived from an EMBL/GenBank/DDBJ whole genome shotgun (WGS) entry which is preliminary data.</text>
</comment>